<sequence length="93" mass="10238">MFSRVFLSTAISGIFSYGPQIIPITMRLVNFDGKRLRRPCSAISPKAAPPISIEKVFLPQSLALRFVVLLVTLTPPHVGLVCFSCDEMNVVCD</sequence>
<evidence type="ECO:0000313" key="1">
    <source>
        <dbReference type="EMBL" id="KAF2602424.1"/>
    </source>
</evidence>
<dbReference type="EMBL" id="QGKY02000094">
    <property type="protein sequence ID" value="KAF2602424.1"/>
    <property type="molecule type" value="Genomic_DNA"/>
</dbReference>
<name>A0A8S9L563_BRACR</name>
<dbReference type="AlphaFoldDB" id="A0A8S9L563"/>
<protein>
    <submittedName>
        <fullName evidence="1">Uncharacterized protein</fullName>
    </submittedName>
</protein>
<gene>
    <name evidence="1" type="ORF">F2Q70_00027490</name>
</gene>
<proteinExistence type="predicted"/>
<reference evidence="1" key="1">
    <citation type="submission" date="2019-12" db="EMBL/GenBank/DDBJ databases">
        <title>Genome sequencing and annotation of Brassica cretica.</title>
        <authorList>
            <person name="Studholme D.J."/>
            <person name="Sarris P.F."/>
        </authorList>
    </citation>
    <scope>NUCLEOTIDE SEQUENCE</scope>
    <source>
        <strain evidence="1">PFS-102/07</strain>
        <tissue evidence="1">Leaf</tissue>
    </source>
</reference>
<accession>A0A8S9L563</accession>
<comment type="caution">
    <text evidence="1">The sequence shown here is derived from an EMBL/GenBank/DDBJ whole genome shotgun (WGS) entry which is preliminary data.</text>
</comment>
<organism evidence="1">
    <name type="scientific">Brassica cretica</name>
    <name type="common">Mustard</name>
    <dbReference type="NCBI Taxonomy" id="69181"/>
    <lineage>
        <taxon>Eukaryota</taxon>
        <taxon>Viridiplantae</taxon>
        <taxon>Streptophyta</taxon>
        <taxon>Embryophyta</taxon>
        <taxon>Tracheophyta</taxon>
        <taxon>Spermatophyta</taxon>
        <taxon>Magnoliopsida</taxon>
        <taxon>eudicotyledons</taxon>
        <taxon>Gunneridae</taxon>
        <taxon>Pentapetalae</taxon>
        <taxon>rosids</taxon>
        <taxon>malvids</taxon>
        <taxon>Brassicales</taxon>
        <taxon>Brassicaceae</taxon>
        <taxon>Brassiceae</taxon>
        <taxon>Brassica</taxon>
    </lineage>
</organism>